<evidence type="ECO:0000313" key="3">
    <source>
        <dbReference type="Proteomes" id="UP000013190"/>
    </source>
</evidence>
<name>A0ABP2TUK4_9GAMM</name>
<gene>
    <name evidence="2" type="ORF">F992_03117</name>
</gene>
<reference evidence="3" key="1">
    <citation type="submission" date="2013-02" db="EMBL/GenBank/DDBJ databases">
        <title>The Genome Sequence of Acinetobacter sp. NIPH 236.</title>
        <authorList>
            <consortium name="The Broad Institute Genome Sequencing Platform"/>
            <consortium name="The Broad Institute Genome Sequencing Center for Infectious Disease"/>
            <person name="Cerqueira G."/>
            <person name="Feldgarden M."/>
            <person name="Courvalin P."/>
            <person name="Perichon B."/>
            <person name="Grillot-Courvalin C."/>
            <person name="Clermont D."/>
            <person name="Rocha E."/>
            <person name="Yoon E.-J."/>
            <person name="Nemec A."/>
            <person name="Walker B."/>
            <person name="Young S.K."/>
            <person name="Zeng Q."/>
            <person name="Gargeya S."/>
            <person name="Fitzgerald M."/>
            <person name="Haas B."/>
            <person name="Abouelleil A."/>
            <person name="Alvarado L."/>
            <person name="Arachchi H.M."/>
            <person name="Berlin A.M."/>
            <person name="Chapman S.B."/>
            <person name="Dewar J."/>
            <person name="Goldberg J."/>
            <person name="Griggs A."/>
            <person name="Gujja S."/>
            <person name="Hansen M."/>
            <person name="Howarth C."/>
            <person name="Imamovic A."/>
            <person name="Larimer J."/>
            <person name="McCowan C."/>
            <person name="Murphy C."/>
            <person name="Neiman D."/>
            <person name="Pearson M."/>
            <person name="Priest M."/>
            <person name="Roberts A."/>
            <person name="Saif S."/>
            <person name="Shea T."/>
            <person name="Sisk P."/>
            <person name="Sykes S."/>
            <person name="Wortman J."/>
            <person name="Nusbaum C."/>
            <person name="Birren B."/>
        </authorList>
    </citation>
    <scope>NUCLEOTIDE SEQUENCE [LARGE SCALE GENOMIC DNA]</scope>
    <source>
        <strain evidence="3">NIPH 236</strain>
    </source>
</reference>
<accession>A0ABP2TUK4</accession>
<reference evidence="2 3" key="2">
    <citation type="journal article" date="2016" name="Int. J. Syst. Evol. Microbiol.">
        <title>Taxonomy of haemolytic and/or proteolytic strains of the genus Acinetobacter with the proposal of Acinetobacter courvalinii sp. nov. (genomic species 14 sensu Bouvet &amp; Jeanjean), Acinetobacter dispersus sp. nov. (genomic species 17), Acinetobacter modestus sp. nov., Acinetobacter proteolyticus sp. nov. and Acinetobacter vivianii sp. nov.</title>
        <authorList>
            <person name="Nemec A."/>
            <person name="Radolfova-Krizova L."/>
            <person name="Maixnerova M."/>
            <person name="Vrestiakova E."/>
            <person name="Jezek P."/>
            <person name="Sedo O."/>
        </authorList>
    </citation>
    <scope>NUCLEOTIDE SEQUENCE [LARGE SCALE GENOMIC DNA]</scope>
    <source>
        <strain evidence="2 3">NIPH 236</strain>
    </source>
</reference>
<dbReference type="GeneID" id="92836461"/>
<dbReference type="RefSeq" id="WP_004664250.1">
    <property type="nucleotide sequence ID" value="NZ_BMDV01000008.1"/>
</dbReference>
<dbReference type="Proteomes" id="UP000013190">
    <property type="component" value="Unassembled WGS sequence"/>
</dbReference>
<dbReference type="PROSITE" id="PS50878">
    <property type="entry name" value="RT_POL"/>
    <property type="match status" value="1"/>
</dbReference>
<keyword evidence="3" id="KW-1185">Reference proteome</keyword>
<dbReference type="CDD" id="cd01646">
    <property type="entry name" value="RT_Bac_retron_I"/>
    <property type="match status" value="1"/>
</dbReference>
<protein>
    <recommendedName>
        <fullName evidence="1">Reverse transcriptase domain-containing protein</fullName>
    </recommendedName>
</protein>
<dbReference type="EMBL" id="APOJ01000031">
    <property type="protein sequence ID" value="ENU25783.1"/>
    <property type="molecule type" value="Genomic_DNA"/>
</dbReference>
<organism evidence="2 3">
    <name type="scientific">Acinetobacter modestus</name>
    <dbReference type="NCBI Taxonomy" id="1776740"/>
    <lineage>
        <taxon>Bacteria</taxon>
        <taxon>Pseudomonadati</taxon>
        <taxon>Pseudomonadota</taxon>
        <taxon>Gammaproteobacteria</taxon>
        <taxon>Moraxellales</taxon>
        <taxon>Moraxellaceae</taxon>
        <taxon>Acinetobacter</taxon>
    </lineage>
</organism>
<proteinExistence type="predicted"/>
<evidence type="ECO:0000313" key="2">
    <source>
        <dbReference type="EMBL" id="ENU25783.1"/>
    </source>
</evidence>
<comment type="caution">
    <text evidence="2">The sequence shown here is derived from an EMBL/GenBank/DDBJ whole genome shotgun (WGS) entry which is preliminary data.</text>
</comment>
<evidence type="ECO:0000259" key="1">
    <source>
        <dbReference type="PROSITE" id="PS50878"/>
    </source>
</evidence>
<sequence length="581" mass="67349">MNLNDLIGRGYFPKELPPPFNSKKLALQIGTILPAWTTIYENNTLISSPNFILVQNSGETLQDFKKRKKVHKAQFISKYNTSKATTFSISKGKLSRRFLQIPNPKHFSLLAEKIVSRWSDYEAVFQLSTYSHSYPVLEPSLNKRSVSTFSKNVSEFRNSLLSTSIDKLIEVKVDISKFYPTIYTHSIAWALLGKEKAKQYFKQKDNLDILITSGDTDAELYKYAESVDIALRACQERQSIGIPIGPDTSHIIAEIIACRIDSIIKTRFNSLGLKACRYYDDYYLYVSSRDEADKILKGLQLILSEFQLEVNESKIKIHEFPFGFEDEFTHSLHSFDFKKSKQINNIKYYFSMLWMFAEKQPNKTDWIFKYALRVFEYSSIAIQRENWKVFEDLLIKTALVEPAILDILTRIFLTYNSYLDYDSKIKLKKLVNLTIKEHCSVHHNFEIAWALWISKTFNIEIEENCANQIIKTKDSVSNLILLDLINNTNLVQGNPNIDILRAELKDDILMTENWLLAYEAVKKGWLIPSDTNFIDNNLFFKILRDNDVEFYDTTKQLEIYEASTVPVEISTTVFSGFLASY</sequence>
<feature type="domain" description="Reverse transcriptase" evidence="1">
    <location>
        <begin position="70"/>
        <end position="329"/>
    </location>
</feature>
<dbReference type="Pfam" id="PF00078">
    <property type="entry name" value="RVT_1"/>
    <property type="match status" value="1"/>
</dbReference>
<dbReference type="InterPro" id="IPR000477">
    <property type="entry name" value="RT_dom"/>
</dbReference>